<feature type="compositionally biased region" description="Basic and acidic residues" evidence="1">
    <location>
        <begin position="73"/>
        <end position="91"/>
    </location>
</feature>
<dbReference type="EMBL" id="JARKNE010000005">
    <property type="protein sequence ID" value="KAK5831386.1"/>
    <property type="molecule type" value="Genomic_DNA"/>
</dbReference>
<name>A0ABR0PWK6_GOSAR</name>
<keyword evidence="3" id="KW-1185">Reference proteome</keyword>
<gene>
    <name evidence="2" type="ORF">PVK06_015183</name>
</gene>
<feature type="compositionally biased region" description="Basic and acidic residues" evidence="1">
    <location>
        <begin position="102"/>
        <end position="122"/>
    </location>
</feature>
<proteinExistence type="predicted"/>
<sequence length="259" mass="29803">MFIAFTQSDSRITCYQPLRLMRTEPNLIVQVSLRTHSLNKNRAENSSRDTEAKPNQAKNRAERQEALTPRPLRKADKHEQKQGERNQESRGTKLTSKPLNQKTRERNPKLEKQSCRRSVERKKVLLKREKMGRIPPAGMEKIDLMSGDFYQAQVNGDKAREVSDKGIIFILAQNSLPLPLLKTEATEIPGMKISRNTRVISHFVFAADDVYILFRSNVILDTWHKSFQVATQSPKNNDLKKNGTRSIRPSRKVIWSVLV</sequence>
<feature type="compositionally biased region" description="Basic and acidic residues" evidence="1">
    <location>
        <begin position="41"/>
        <end position="52"/>
    </location>
</feature>
<evidence type="ECO:0000256" key="1">
    <source>
        <dbReference type="SAM" id="MobiDB-lite"/>
    </source>
</evidence>
<feature type="region of interest" description="Disordered" evidence="1">
    <location>
        <begin position="38"/>
        <end position="122"/>
    </location>
</feature>
<protein>
    <submittedName>
        <fullName evidence="2">Uncharacterized protein</fullName>
    </submittedName>
</protein>
<evidence type="ECO:0000313" key="2">
    <source>
        <dbReference type="EMBL" id="KAK5831386.1"/>
    </source>
</evidence>
<dbReference type="Proteomes" id="UP001358586">
    <property type="component" value="Chromosome 5"/>
</dbReference>
<organism evidence="2 3">
    <name type="scientific">Gossypium arboreum</name>
    <name type="common">Tree cotton</name>
    <name type="synonym">Gossypium nanking</name>
    <dbReference type="NCBI Taxonomy" id="29729"/>
    <lineage>
        <taxon>Eukaryota</taxon>
        <taxon>Viridiplantae</taxon>
        <taxon>Streptophyta</taxon>
        <taxon>Embryophyta</taxon>
        <taxon>Tracheophyta</taxon>
        <taxon>Spermatophyta</taxon>
        <taxon>Magnoliopsida</taxon>
        <taxon>eudicotyledons</taxon>
        <taxon>Gunneridae</taxon>
        <taxon>Pentapetalae</taxon>
        <taxon>rosids</taxon>
        <taxon>malvids</taxon>
        <taxon>Malvales</taxon>
        <taxon>Malvaceae</taxon>
        <taxon>Malvoideae</taxon>
        <taxon>Gossypium</taxon>
    </lineage>
</organism>
<reference evidence="2 3" key="1">
    <citation type="submission" date="2023-03" db="EMBL/GenBank/DDBJ databases">
        <title>WGS of Gossypium arboreum.</title>
        <authorList>
            <person name="Yu D."/>
        </authorList>
    </citation>
    <scope>NUCLEOTIDE SEQUENCE [LARGE SCALE GENOMIC DNA]</scope>
    <source>
        <tissue evidence="2">Leaf</tissue>
    </source>
</reference>
<comment type="caution">
    <text evidence="2">The sequence shown here is derived from an EMBL/GenBank/DDBJ whole genome shotgun (WGS) entry which is preliminary data.</text>
</comment>
<feature type="compositionally biased region" description="Polar residues" evidence="1">
    <location>
        <begin position="92"/>
        <end position="101"/>
    </location>
</feature>
<evidence type="ECO:0000313" key="3">
    <source>
        <dbReference type="Proteomes" id="UP001358586"/>
    </source>
</evidence>
<accession>A0ABR0PWK6</accession>